<dbReference type="EMBL" id="BNJR01000007">
    <property type="protein sequence ID" value="GHP13230.1"/>
    <property type="molecule type" value="Genomic_DNA"/>
</dbReference>
<sequence length="95" mass="10993">MMKHVAKVTTQITNQWFVITILVNIIFLPIELLLHRRNNLVDLIQATGQVIQDYGLAGLGLMVLLLAAGWLILFLIIFFFVWLNQALAKRDYFHK</sequence>
<feature type="transmembrane region" description="Helical" evidence="1">
    <location>
        <begin position="54"/>
        <end position="83"/>
    </location>
</feature>
<organism evidence="2 3">
    <name type="scientific">Lentilactobacillus fungorum</name>
    <dbReference type="NCBI Taxonomy" id="2201250"/>
    <lineage>
        <taxon>Bacteria</taxon>
        <taxon>Bacillati</taxon>
        <taxon>Bacillota</taxon>
        <taxon>Bacilli</taxon>
        <taxon>Lactobacillales</taxon>
        <taxon>Lactobacillaceae</taxon>
        <taxon>Lentilactobacillus</taxon>
    </lineage>
</organism>
<comment type="caution">
    <text evidence="2">The sequence shown here is derived from an EMBL/GenBank/DDBJ whole genome shotgun (WGS) entry which is preliminary data.</text>
</comment>
<dbReference type="RefSeq" id="WP_203629280.1">
    <property type="nucleotide sequence ID" value="NZ_BNJR01000007.1"/>
</dbReference>
<keyword evidence="1" id="KW-0472">Membrane</keyword>
<evidence type="ECO:0000313" key="3">
    <source>
        <dbReference type="Proteomes" id="UP000604765"/>
    </source>
</evidence>
<keyword evidence="1" id="KW-0812">Transmembrane</keyword>
<feature type="transmembrane region" description="Helical" evidence="1">
    <location>
        <begin position="12"/>
        <end position="34"/>
    </location>
</feature>
<protein>
    <submittedName>
        <fullName evidence="2">Uncharacterized protein</fullName>
    </submittedName>
</protein>
<keyword evidence="3" id="KW-1185">Reference proteome</keyword>
<name>A0ABQ3VXF7_9LACO</name>
<evidence type="ECO:0000256" key="1">
    <source>
        <dbReference type="SAM" id="Phobius"/>
    </source>
</evidence>
<keyword evidence="1" id="KW-1133">Transmembrane helix</keyword>
<gene>
    <name evidence="2" type="ORF">YK48G_06550</name>
</gene>
<evidence type="ECO:0000313" key="2">
    <source>
        <dbReference type="EMBL" id="GHP13230.1"/>
    </source>
</evidence>
<dbReference type="Proteomes" id="UP000604765">
    <property type="component" value="Unassembled WGS sequence"/>
</dbReference>
<proteinExistence type="predicted"/>
<accession>A0ABQ3VXF7</accession>
<reference evidence="2 3" key="1">
    <citation type="journal article" date="2021" name="Int. J. Syst. Evol. Microbiol.">
        <title>Lentilactobacillus fungorum sp. nov., isolated from spent mushroom substrates.</title>
        <authorList>
            <person name="Tohno M."/>
            <person name="Tanizawa Y."/>
            <person name="Kojima Y."/>
            <person name="Sakamoto M."/>
            <person name="Ohkuma M."/>
            <person name="Kobayashi H."/>
        </authorList>
    </citation>
    <scope>NUCLEOTIDE SEQUENCE [LARGE SCALE GENOMIC DNA]</scope>
    <source>
        <strain evidence="2 3">YK48G</strain>
    </source>
</reference>